<dbReference type="HOGENOM" id="CLU_1902136_0_0_6"/>
<dbReference type="eggNOG" id="ENOG5032QW9">
    <property type="taxonomic scope" value="Bacteria"/>
</dbReference>
<name>V2UHU1_9GAMM</name>
<dbReference type="AlphaFoldDB" id="V2UHU1"/>
<dbReference type="RefSeq" id="WP_016658567.1">
    <property type="nucleotide sequence ID" value="NZ_BBSF01000008.1"/>
</dbReference>
<reference evidence="1 2" key="1">
    <citation type="submission" date="2013-10" db="EMBL/GenBank/DDBJ databases">
        <title>The Genome Sequence of Acinetobacter indicus CIP 110367.</title>
        <authorList>
            <consortium name="The Broad Institute Genomics Platform"/>
            <consortium name="The Broad Institute Genome Sequencing Center for Infectious Disease"/>
            <person name="Cerqueira G."/>
            <person name="Feldgarden M."/>
            <person name="Courvalin P."/>
            <person name="Grillot-Courvalin C."/>
            <person name="Clermont D."/>
            <person name="Rocha E."/>
            <person name="Yoon E.-J."/>
            <person name="Nemec A."/>
            <person name="Young S.K."/>
            <person name="Zeng Q."/>
            <person name="Gargeya S."/>
            <person name="Fitzgerald M."/>
            <person name="Abouelleil A."/>
            <person name="Alvarado L."/>
            <person name="Berlin A.M."/>
            <person name="Chapman S.B."/>
            <person name="Gainer-Dewar J."/>
            <person name="Goldberg J."/>
            <person name="Gnerre S."/>
            <person name="Griggs A."/>
            <person name="Gujja S."/>
            <person name="Hansen M."/>
            <person name="Howarth C."/>
            <person name="Imamovic A."/>
            <person name="Ireland A."/>
            <person name="Larimer J."/>
            <person name="McCowan C."/>
            <person name="Murphy C."/>
            <person name="Pearson M."/>
            <person name="Poon T.W."/>
            <person name="Priest M."/>
            <person name="Roberts A."/>
            <person name="Saif S."/>
            <person name="Shea T."/>
            <person name="Sykes S."/>
            <person name="Wortman J."/>
            <person name="Nusbaum C."/>
            <person name="Birren B."/>
        </authorList>
    </citation>
    <scope>NUCLEOTIDE SEQUENCE [LARGE SCALE GENOMIC DNA]</scope>
    <source>
        <strain evidence="1 2">CIP 110367</strain>
    </source>
</reference>
<dbReference type="PATRIC" id="fig|1341679.3.peg.2060"/>
<accession>V2UHU1</accession>
<dbReference type="Proteomes" id="UP000018415">
    <property type="component" value="Unassembled WGS sequence"/>
</dbReference>
<comment type="caution">
    <text evidence="1">The sequence shown here is derived from an EMBL/GenBank/DDBJ whole genome shotgun (WGS) entry which is preliminary data.</text>
</comment>
<gene>
    <name evidence="1" type="ORF">P253_02118</name>
</gene>
<dbReference type="EMBL" id="AYET01000004">
    <property type="protein sequence ID" value="ESK48091.1"/>
    <property type="molecule type" value="Genomic_DNA"/>
</dbReference>
<evidence type="ECO:0000313" key="2">
    <source>
        <dbReference type="Proteomes" id="UP000018415"/>
    </source>
</evidence>
<proteinExistence type="predicted"/>
<keyword evidence="2" id="KW-1185">Reference proteome</keyword>
<evidence type="ECO:0000313" key="1">
    <source>
        <dbReference type="EMBL" id="ESK48091.1"/>
    </source>
</evidence>
<organism evidence="1 2">
    <name type="scientific">Acinetobacter indicus CIP 110367</name>
    <dbReference type="NCBI Taxonomy" id="1341679"/>
    <lineage>
        <taxon>Bacteria</taxon>
        <taxon>Pseudomonadati</taxon>
        <taxon>Pseudomonadota</taxon>
        <taxon>Gammaproteobacteria</taxon>
        <taxon>Moraxellales</taxon>
        <taxon>Moraxellaceae</taxon>
        <taxon>Acinetobacter</taxon>
    </lineage>
</organism>
<protein>
    <submittedName>
        <fullName evidence="1">Uncharacterized protein</fullName>
    </submittedName>
</protein>
<sequence length="133" mass="15487">MDADHFKKIDLTAADDLIKIFNKAKQGHRLTVPELQTLKSAFNNSLVGVSKLLHFIHPEHYAIWDSRVFRFLSGNEPHNFAFKRPETYLEYLTLLDELKNEAVFESFYRLMQDKVGYQISAYRALELAFFKGG</sequence>